<dbReference type="STRING" id="43151.W5JNI5"/>
<dbReference type="InterPro" id="IPR006076">
    <property type="entry name" value="FAD-dep_OxRdtase"/>
</dbReference>
<name>W5JNI5_ANODA</name>
<dbReference type="Proteomes" id="UP000000673">
    <property type="component" value="Unassembled WGS sequence"/>
</dbReference>
<organism evidence="7">
    <name type="scientific">Anopheles darlingi</name>
    <name type="common">Mosquito</name>
    <dbReference type="NCBI Taxonomy" id="43151"/>
    <lineage>
        <taxon>Eukaryota</taxon>
        <taxon>Metazoa</taxon>
        <taxon>Ecdysozoa</taxon>
        <taxon>Arthropoda</taxon>
        <taxon>Hexapoda</taxon>
        <taxon>Insecta</taxon>
        <taxon>Pterygota</taxon>
        <taxon>Neoptera</taxon>
        <taxon>Endopterygota</taxon>
        <taxon>Diptera</taxon>
        <taxon>Nematocera</taxon>
        <taxon>Culicoidea</taxon>
        <taxon>Culicidae</taxon>
        <taxon>Anophelinae</taxon>
        <taxon>Anopheles</taxon>
    </lineage>
</organism>
<dbReference type="VEuPathDB" id="VectorBase:ADAC002315"/>
<evidence type="ECO:0000256" key="2">
    <source>
        <dbReference type="ARBA" id="ARBA00006730"/>
    </source>
</evidence>
<evidence type="ECO:0000256" key="3">
    <source>
        <dbReference type="ARBA" id="ARBA00022630"/>
    </source>
</evidence>
<sequence length="92" mass="9773">MNVCVVGAGVVGLTTALELQSELRNANVTVLADRFEQDTCSDVAAGLFRPGTSFSGPTEEITSRTHYPKVENGVLHYSKAPPQSPWPPDVSG</sequence>
<reference evidence="7" key="3">
    <citation type="journal article" date="2013" name="Nucleic Acids Res.">
        <title>The genome of Anopheles darlingi, the main neotropical malaria vector.</title>
        <authorList>
            <person name="Marinotti O."/>
            <person name="Cerqueira G.C."/>
            <person name="de Almeida L.G."/>
            <person name="Ferro M.I."/>
            <person name="Loreto E.L."/>
            <person name="Zaha A."/>
            <person name="Teixeira S.M."/>
            <person name="Wespiser A.R."/>
            <person name="Almeida E Silva A."/>
            <person name="Schlindwein A.D."/>
            <person name="Pacheco A.C."/>
            <person name="Silva A.L."/>
            <person name="Graveley B.R."/>
            <person name="Walenz B.P."/>
            <person name="Lima Bde A."/>
            <person name="Ribeiro C.A."/>
            <person name="Nunes-Silva C.G."/>
            <person name="de Carvalho C.R."/>
            <person name="Soares C.M."/>
            <person name="de Menezes C.B."/>
            <person name="Matiolli C."/>
            <person name="Caffrey D."/>
            <person name="Araujo D.A."/>
            <person name="de Oliveira D.M."/>
            <person name="Golenbock D."/>
            <person name="Grisard E.C."/>
            <person name="Fantinatti-Garboggini F."/>
            <person name="de Carvalho F.M."/>
            <person name="Barcellos F.G."/>
            <person name="Prosdocimi F."/>
            <person name="May G."/>
            <person name="Azevedo Junior G.M."/>
            <person name="Guimaraes G.M."/>
            <person name="Goldman G.H."/>
            <person name="Padilha I.Q."/>
            <person name="Batista Jda S."/>
            <person name="Ferro J.A."/>
            <person name="Ribeiro J.M."/>
            <person name="Fietto J.L."/>
            <person name="Dabbas K.M."/>
            <person name="Cerdeira L."/>
            <person name="Agnez-Lima L.F."/>
            <person name="Brocchi M."/>
            <person name="de Carvalho M.O."/>
            <person name="Teixeira Mde M."/>
            <person name="Diniz Maia Mde M."/>
            <person name="Goldman M.H."/>
            <person name="Cruz Schneider M.P."/>
            <person name="Felipe M.S."/>
            <person name="Hungria M."/>
            <person name="Nicolas M.F."/>
            <person name="Pereira M."/>
            <person name="Montes M.A."/>
            <person name="Cantao M.E."/>
            <person name="Vincentz M."/>
            <person name="Rafael M.S."/>
            <person name="Silverman N."/>
            <person name="Stoco P.H."/>
            <person name="Souza R.C."/>
            <person name="Vicentini R."/>
            <person name="Gazzinelli R.T."/>
            <person name="Neves Rde O."/>
            <person name="Silva R."/>
            <person name="Astolfi-Filho S."/>
            <person name="Maciel T.E."/>
            <person name="Urmenyi T.P."/>
            <person name="Tadei W.P."/>
            <person name="Camargo E.P."/>
            <person name="de Vasconcelos A.T."/>
        </authorList>
    </citation>
    <scope>NUCLEOTIDE SEQUENCE</scope>
</reference>
<dbReference type="Pfam" id="PF01266">
    <property type="entry name" value="DAO"/>
    <property type="match status" value="1"/>
</dbReference>
<dbReference type="GO" id="GO:0071949">
    <property type="term" value="F:FAD binding"/>
    <property type="evidence" value="ECO:0007669"/>
    <property type="project" value="InterPro"/>
</dbReference>
<keyword evidence="3" id="KW-0285">Flavoprotein</keyword>
<dbReference type="OMA" id="HYPKVEN"/>
<keyword evidence="9" id="KW-1185">Reference proteome</keyword>
<dbReference type="EMBL" id="ADMH02000550">
    <property type="protein sequence ID" value="ETN65917.1"/>
    <property type="molecule type" value="Genomic_DNA"/>
</dbReference>
<dbReference type="GO" id="GO:0005737">
    <property type="term" value="C:cytoplasm"/>
    <property type="evidence" value="ECO:0007669"/>
    <property type="project" value="TreeGrafter"/>
</dbReference>
<evidence type="ECO:0000313" key="7">
    <source>
        <dbReference type="EMBL" id="ETN65917.1"/>
    </source>
</evidence>
<reference evidence="7" key="2">
    <citation type="submission" date="2010-05" db="EMBL/GenBank/DDBJ databases">
        <authorList>
            <person name="Almeida L.G."/>
            <person name="Nicolas M.F."/>
            <person name="Souza R.C."/>
            <person name="Vasconcelos A.T.R."/>
        </authorList>
    </citation>
    <scope>NUCLEOTIDE SEQUENCE</scope>
</reference>
<evidence type="ECO:0000256" key="5">
    <source>
        <dbReference type="ARBA" id="ARBA00023002"/>
    </source>
</evidence>
<evidence type="ECO:0000259" key="6">
    <source>
        <dbReference type="Pfam" id="PF01266"/>
    </source>
</evidence>
<proteinExistence type="inferred from homology"/>
<comment type="similarity">
    <text evidence="2">Belongs to the DAMOX/DASOX family.</text>
</comment>
<evidence type="ECO:0000313" key="9">
    <source>
        <dbReference type="Proteomes" id="UP000000673"/>
    </source>
</evidence>
<reference evidence="7 9" key="1">
    <citation type="journal article" date="2010" name="BMC Genomics">
        <title>Combination of measures distinguishes pre-miRNAs from other stem-loops in the genome of the newly sequenced Anopheles darlingi.</title>
        <authorList>
            <person name="Mendes N.D."/>
            <person name="Freitas A.T."/>
            <person name="Vasconcelos A.T."/>
            <person name="Sagot M.F."/>
        </authorList>
    </citation>
    <scope>NUCLEOTIDE SEQUENCE</scope>
</reference>
<gene>
    <name evidence="7" type="ORF">AND_002315</name>
</gene>
<protein>
    <submittedName>
        <fullName evidence="7">D-amino acid oxidase</fullName>
    </submittedName>
</protein>
<dbReference type="eggNOG" id="KOG3923">
    <property type="taxonomic scope" value="Eukaryota"/>
</dbReference>
<dbReference type="GO" id="GO:0019478">
    <property type="term" value="P:D-amino acid catabolic process"/>
    <property type="evidence" value="ECO:0007669"/>
    <property type="project" value="TreeGrafter"/>
</dbReference>
<dbReference type="HOGENOM" id="CLU_2132660_0_0_1"/>
<reference evidence="8" key="4">
    <citation type="submission" date="2015-06" db="UniProtKB">
        <authorList>
            <consortium name="EnsemblMetazoa"/>
        </authorList>
    </citation>
    <scope>IDENTIFICATION</scope>
</reference>
<dbReference type="EnsemblMetazoa" id="ADAC002315-RA">
    <property type="protein sequence ID" value="ADAC002315-PA"/>
    <property type="gene ID" value="ADAC002315"/>
</dbReference>
<dbReference type="PANTHER" id="PTHR11530">
    <property type="entry name" value="D-AMINO ACID OXIDASE"/>
    <property type="match status" value="1"/>
</dbReference>
<accession>W5JNI5</accession>
<feature type="domain" description="FAD dependent oxidoreductase" evidence="6">
    <location>
        <begin position="3"/>
        <end position="56"/>
    </location>
</feature>
<evidence type="ECO:0000256" key="1">
    <source>
        <dbReference type="ARBA" id="ARBA00001974"/>
    </source>
</evidence>
<evidence type="ECO:0000256" key="4">
    <source>
        <dbReference type="ARBA" id="ARBA00022827"/>
    </source>
</evidence>
<dbReference type="VEuPathDB" id="VectorBase:ADAR2_011621"/>
<dbReference type="GO" id="GO:0003884">
    <property type="term" value="F:D-amino-acid oxidase activity"/>
    <property type="evidence" value="ECO:0007669"/>
    <property type="project" value="InterPro"/>
</dbReference>
<comment type="cofactor">
    <cofactor evidence="1">
        <name>FAD</name>
        <dbReference type="ChEBI" id="CHEBI:57692"/>
    </cofactor>
</comment>
<dbReference type="PANTHER" id="PTHR11530:SF17">
    <property type="entry name" value="RE49860P"/>
    <property type="match status" value="1"/>
</dbReference>
<keyword evidence="5" id="KW-0560">Oxidoreductase</keyword>
<evidence type="ECO:0000313" key="8">
    <source>
        <dbReference type="EnsemblMetazoa" id="ADAC002315-PA"/>
    </source>
</evidence>
<dbReference type="AlphaFoldDB" id="W5JNI5"/>
<dbReference type="Gene3D" id="3.40.50.720">
    <property type="entry name" value="NAD(P)-binding Rossmann-like Domain"/>
    <property type="match status" value="1"/>
</dbReference>
<dbReference type="InterPro" id="IPR023209">
    <property type="entry name" value="DAO"/>
</dbReference>
<keyword evidence="4" id="KW-0274">FAD</keyword>
<dbReference type="SUPFAM" id="SSF51971">
    <property type="entry name" value="Nucleotide-binding domain"/>
    <property type="match status" value="1"/>
</dbReference>